<evidence type="ECO:0000313" key="2">
    <source>
        <dbReference type="Proteomes" id="UP000660554"/>
    </source>
</evidence>
<evidence type="ECO:0000313" key="1">
    <source>
        <dbReference type="EMBL" id="GHI11362.1"/>
    </source>
</evidence>
<sequence>MWEGPTASLRTRSAAPELLRIAWPDWEVRWLHEGQSGLRAHLGLAPQALQRGAGPRGDARAPLTAALPHATIGHGFAPAVTAEQAAAARAAVERAYAVAVGT</sequence>
<gene>
    <name evidence="1" type="ORF">Scinn_08250</name>
</gene>
<keyword evidence="2" id="KW-1185">Reference proteome</keyword>
<dbReference type="Proteomes" id="UP000660554">
    <property type="component" value="Unassembled WGS sequence"/>
</dbReference>
<dbReference type="EMBL" id="BNDV01000002">
    <property type="protein sequence ID" value="GHI11362.1"/>
    <property type="molecule type" value="Genomic_DNA"/>
</dbReference>
<accession>A0ABQ3NEZ4</accession>
<comment type="caution">
    <text evidence="1">The sequence shown here is derived from an EMBL/GenBank/DDBJ whole genome shotgun (WGS) entry which is preliminary data.</text>
</comment>
<dbReference type="RefSeq" id="WP_191868719.1">
    <property type="nucleotide sequence ID" value="NZ_BMRU01000002.1"/>
</dbReference>
<proteinExistence type="predicted"/>
<name>A0ABQ3NEZ4_STRVG</name>
<organism evidence="1 2">
    <name type="scientific">Streptomyces virginiae</name>
    <name type="common">Streptomyces cinnamonensis</name>
    <dbReference type="NCBI Taxonomy" id="1961"/>
    <lineage>
        <taxon>Bacteria</taxon>
        <taxon>Bacillati</taxon>
        <taxon>Actinomycetota</taxon>
        <taxon>Actinomycetes</taxon>
        <taxon>Kitasatosporales</taxon>
        <taxon>Streptomycetaceae</taxon>
        <taxon>Streptomyces</taxon>
    </lineage>
</organism>
<dbReference type="GeneID" id="86957074"/>
<reference evidence="2" key="1">
    <citation type="submission" date="2020-09" db="EMBL/GenBank/DDBJ databases">
        <title>Whole genome shotgun sequence of Streptomyces cinnamonensis NBRC 15873.</title>
        <authorList>
            <person name="Komaki H."/>
            <person name="Tamura T."/>
        </authorList>
    </citation>
    <scope>NUCLEOTIDE SEQUENCE [LARGE SCALE GENOMIC DNA]</scope>
    <source>
        <strain evidence="2">NBRC 15873</strain>
    </source>
</reference>
<protein>
    <submittedName>
        <fullName evidence="1">Uncharacterized protein</fullName>
    </submittedName>
</protein>